<reference evidence="1 2" key="1">
    <citation type="submission" date="2019-12" db="EMBL/GenBank/DDBJ databases">
        <title>Full genome sequence of a Bacillus safensis strain isolated from commercially available natto in Indonesia.</title>
        <authorList>
            <person name="Yoshida M."/>
            <person name="Uomi M."/>
            <person name="Waturangi D."/>
            <person name="Ekaputri J.J."/>
            <person name="Setiamarga D.H.E."/>
        </authorList>
    </citation>
    <scope>NUCLEOTIDE SEQUENCE [LARGE SCALE GENOMIC DNA]</scope>
    <source>
        <strain evidence="1 2">IDN1</strain>
    </source>
</reference>
<dbReference type="AlphaFoldDB" id="A0A5S9MII1"/>
<evidence type="ECO:0000313" key="2">
    <source>
        <dbReference type="Proteomes" id="UP000464658"/>
    </source>
</evidence>
<protein>
    <submittedName>
        <fullName evidence="1">Uncharacterized protein</fullName>
    </submittedName>
</protein>
<name>A0A5S9MII1_BACIA</name>
<dbReference type="Proteomes" id="UP000464658">
    <property type="component" value="Chromosome"/>
</dbReference>
<accession>A0A5S9MII1</accession>
<organism evidence="1 2">
    <name type="scientific">Bacillus safensis</name>
    <dbReference type="NCBI Taxonomy" id="561879"/>
    <lineage>
        <taxon>Bacteria</taxon>
        <taxon>Bacillati</taxon>
        <taxon>Bacillota</taxon>
        <taxon>Bacilli</taxon>
        <taxon>Bacillales</taxon>
        <taxon>Bacillaceae</taxon>
        <taxon>Bacillus</taxon>
    </lineage>
</organism>
<dbReference type="Gene3D" id="3.40.50.2000">
    <property type="entry name" value="Glycogen Phosphorylase B"/>
    <property type="match status" value="2"/>
</dbReference>
<gene>
    <name evidence="1" type="ORF">BsIDN1_60700</name>
</gene>
<dbReference type="EMBL" id="AP021906">
    <property type="protein sequence ID" value="BBP92452.1"/>
    <property type="molecule type" value="Genomic_DNA"/>
</dbReference>
<proteinExistence type="predicted"/>
<evidence type="ECO:0000313" key="1">
    <source>
        <dbReference type="EMBL" id="BBP92452.1"/>
    </source>
</evidence>
<dbReference type="SUPFAM" id="SSF53756">
    <property type="entry name" value="UDP-Glycosyltransferase/glycogen phosphorylase"/>
    <property type="match status" value="1"/>
</dbReference>
<sequence length="79" mass="8882">MVAQRLTELSAACTLDKDQLTPKQLRETVEKVLGSDTYRAGIEKIEESFQAAGGTEKALKVIDQFIQAKNRLNYESVFF</sequence>